<keyword evidence="1" id="KW-0732">Signal</keyword>
<dbReference type="Pfam" id="PF10722">
    <property type="entry name" value="YbjN"/>
    <property type="match status" value="1"/>
</dbReference>
<keyword evidence="3" id="KW-1185">Reference proteome</keyword>
<dbReference type="Proteomes" id="UP000664288">
    <property type="component" value="Unassembled WGS sequence"/>
</dbReference>
<evidence type="ECO:0000313" key="3">
    <source>
        <dbReference type="Proteomes" id="UP000664288"/>
    </source>
</evidence>
<name>A0ABS3IZJ6_9HYPH</name>
<feature type="chain" id="PRO_5046110336" evidence="1">
    <location>
        <begin position="30"/>
        <end position="170"/>
    </location>
</feature>
<proteinExistence type="predicted"/>
<feature type="signal peptide" evidence="1">
    <location>
        <begin position="1"/>
        <end position="29"/>
    </location>
</feature>
<dbReference type="EMBL" id="JAFMPY010000001">
    <property type="protein sequence ID" value="MBO0902305.1"/>
    <property type="molecule type" value="Genomic_DNA"/>
</dbReference>
<evidence type="ECO:0000256" key="1">
    <source>
        <dbReference type="SAM" id="SignalP"/>
    </source>
</evidence>
<dbReference type="RefSeq" id="WP_207348942.1">
    <property type="nucleotide sequence ID" value="NZ_JAFMPY010000001.1"/>
</dbReference>
<organism evidence="2 3">
    <name type="scientific">Jiella sonneratiae</name>
    <dbReference type="NCBI Taxonomy" id="2816856"/>
    <lineage>
        <taxon>Bacteria</taxon>
        <taxon>Pseudomonadati</taxon>
        <taxon>Pseudomonadota</taxon>
        <taxon>Alphaproteobacteria</taxon>
        <taxon>Hyphomicrobiales</taxon>
        <taxon>Aurantimonadaceae</taxon>
        <taxon>Jiella</taxon>
    </lineage>
</organism>
<protein>
    <submittedName>
        <fullName evidence="2">YbjN domain-containing protein</fullName>
    </submittedName>
</protein>
<comment type="caution">
    <text evidence="2">The sequence shown here is derived from an EMBL/GenBank/DDBJ whole genome shotgun (WGS) entry which is preliminary data.</text>
</comment>
<evidence type="ECO:0000313" key="2">
    <source>
        <dbReference type="EMBL" id="MBO0902305.1"/>
    </source>
</evidence>
<dbReference type="InterPro" id="IPR019660">
    <property type="entry name" value="Put_sensory_transdc_reg_YbjN"/>
</dbReference>
<reference evidence="2 3" key="1">
    <citation type="submission" date="2021-03" db="EMBL/GenBank/DDBJ databases">
        <title>Whole genome sequence of Jiella sp. MQZ13P-4.</title>
        <authorList>
            <person name="Tuo L."/>
        </authorList>
    </citation>
    <scope>NUCLEOTIDE SEQUENCE [LARGE SCALE GENOMIC DNA]</scope>
    <source>
        <strain evidence="2 3">MQZ13P-4</strain>
    </source>
</reference>
<gene>
    <name evidence="2" type="ORF">J1C47_01505</name>
</gene>
<accession>A0ABS3IZJ6</accession>
<sequence>MLDRSTRRLPAVLLAAAFLAVPAGSAAFATEARANSHPIDRNDFAAVLDVAKGYGEAELTRTESGDPVVAGDINGAAYQLFFLDCRKNRDCRTLNFYAIWDTADVSLDLVNRWNAAGAYNKAYLTEDGMPVIELNASNTDLTRERLSDLFDRWTVTLAEFPRNVLDQAGR</sequence>